<dbReference type="Proteomes" id="UP000646579">
    <property type="component" value="Unassembled WGS sequence"/>
</dbReference>
<evidence type="ECO:0000313" key="2">
    <source>
        <dbReference type="Proteomes" id="UP000646579"/>
    </source>
</evidence>
<accession>A0A918RV58</accession>
<dbReference type="RefSeq" id="WP_189422299.1">
    <property type="nucleotide sequence ID" value="NZ_BMZE01000001.1"/>
</dbReference>
<organism evidence="1 2">
    <name type="scientific">Devosia pacifica</name>
    <dbReference type="NCBI Taxonomy" id="1335967"/>
    <lineage>
        <taxon>Bacteria</taxon>
        <taxon>Pseudomonadati</taxon>
        <taxon>Pseudomonadota</taxon>
        <taxon>Alphaproteobacteria</taxon>
        <taxon>Hyphomicrobiales</taxon>
        <taxon>Devosiaceae</taxon>
        <taxon>Devosia</taxon>
    </lineage>
</organism>
<proteinExistence type="predicted"/>
<reference evidence="1" key="2">
    <citation type="submission" date="2020-09" db="EMBL/GenBank/DDBJ databases">
        <authorList>
            <person name="Sun Q."/>
            <person name="Kim S."/>
        </authorList>
    </citation>
    <scope>NUCLEOTIDE SEQUENCE</scope>
    <source>
        <strain evidence="1">KCTC 32437</strain>
    </source>
</reference>
<dbReference type="EMBL" id="BMZE01000001">
    <property type="protein sequence ID" value="GHA10137.1"/>
    <property type="molecule type" value="Genomic_DNA"/>
</dbReference>
<comment type="caution">
    <text evidence="1">The sequence shown here is derived from an EMBL/GenBank/DDBJ whole genome shotgun (WGS) entry which is preliminary data.</text>
</comment>
<sequence>MPRTHAETMAIATLAEEIGYEHPPAHLEPTGMMYRDPTWNDLVDFFREHTDSWSDAICVYCATRWNESIDDVNMRTDSWFASTLRRLDLEDDPDAIVSFN</sequence>
<reference evidence="1" key="1">
    <citation type="journal article" date="2014" name="Int. J. Syst. Evol. Microbiol.">
        <title>Complete genome sequence of Corynebacterium casei LMG S-19264T (=DSM 44701T), isolated from a smear-ripened cheese.</title>
        <authorList>
            <consortium name="US DOE Joint Genome Institute (JGI-PGF)"/>
            <person name="Walter F."/>
            <person name="Albersmeier A."/>
            <person name="Kalinowski J."/>
            <person name="Ruckert C."/>
        </authorList>
    </citation>
    <scope>NUCLEOTIDE SEQUENCE</scope>
    <source>
        <strain evidence="1">KCTC 32437</strain>
    </source>
</reference>
<name>A0A918RV58_9HYPH</name>
<protein>
    <submittedName>
        <fullName evidence="1">Uncharacterized protein</fullName>
    </submittedName>
</protein>
<dbReference type="AlphaFoldDB" id="A0A918RV58"/>
<keyword evidence="2" id="KW-1185">Reference proteome</keyword>
<gene>
    <name evidence="1" type="ORF">GCM10007989_00300</name>
</gene>
<evidence type="ECO:0000313" key="1">
    <source>
        <dbReference type="EMBL" id="GHA10137.1"/>
    </source>
</evidence>